<dbReference type="InterPro" id="IPR028103">
    <property type="entry name" value="Spatacsin"/>
</dbReference>
<dbReference type="GO" id="GO:0005737">
    <property type="term" value="C:cytoplasm"/>
    <property type="evidence" value="ECO:0007669"/>
    <property type="project" value="TreeGrafter"/>
</dbReference>
<keyword evidence="1" id="KW-0812">Transmembrane</keyword>
<protein>
    <submittedName>
        <fullName evidence="2">Uncharacterized protein</fullName>
    </submittedName>
</protein>
<dbReference type="EMBL" id="JAPFFK010000002">
    <property type="protein sequence ID" value="KAJ6774929.1"/>
    <property type="molecule type" value="Genomic_DNA"/>
</dbReference>
<dbReference type="OrthoDB" id="2018754at2759"/>
<dbReference type="PANTHER" id="PTHR13650:SF0">
    <property type="entry name" value="SPATACSIN"/>
    <property type="match status" value="1"/>
</dbReference>
<reference evidence="2" key="1">
    <citation type="submission" date="2022-11" db="EMBL/GenBank/DDBJ databases">
        <authorList>
            <person name="Hyden B.L."/>
            <person name="Feng K."/>
            <person name="Yates T."/>
            <person name="Jawdy S."/>
            <person name="Smart L.B."/>
            <person name="Muchero W."/>
        </authorList>
    </citation>
    <scope>NUCLEOTIDE SEQUENCE</scope>
    <source>
        <tissue evidence="2">Shoot tip</tissue>
    </source>
</reference>
<sequence length="766" mass="85374">MDYCLGGESPAILQLHKWPPSKFNIDLSEFREGFISPTRELLLLLSHQCEALLLPLVAGESVNNCVSEPVDDERLQCRSSEVLNSELCTESSRSDLKDDIPCTSASVGDFDNGFSLENGFLRSNSYGFVYDVNSVAWGVCGDTYNQHKEASFREFLFVSSSDGVTVHAFRKPDIDGTALEGEFGEGRTLPARVLKSTSTAMADERANGNRGSLLDMDKESGADELSKGVASKRWLRSFFIKVETIKSKGNTWTRFPEKTSFPCSAEVVSFSVFDSTSPLLNLLNQDCSIINREDSKCETILKPENETVVTESDGLYDDFCIGSYKCSRVFSSNSYDLIGFVLTLVNSAFVNTGNENERSRKTSILVGKLDSQGIQWVSLVKPVQSVHVDHVPEWADFCFSDNLLVCLNASGLIYFYAALSGEFVAYIDILRASGLNPHSGLCKQEKVVMPTDLQIKQPEVQHKSTSQRVGFLGKGIFRKLLIGSHTSLLAVADEYGVVYVMCTGNYFSNTYDAHDKLLQQFQHLGSGMFVGWKVAGSDIGHQRIAVHTFHNCEARSHLVRKVFLPTERFSEDDYICFSSMGITRLMKKYDAKNHRTTQIVHFNLHTSSAVHDDRCLNTRVNKCYGQGKEASVGEAVGCTFQGLFYLVTEVGLSVVLPSVSAASDFLPIETIGYQQRTINTDIGQQLKKMLEIGESIEPFLPWKVEVLDKVLLYEGPAEADQLCLTNGEMKVKVLQFLACHYIAYLYAVMIWCLHIHRIIFSIHVLM</sequence>
<evidence type="ECO:0000313" key="2">
    <source>
        <dbReference type="EMBL" id="KAJ6774929.1"/>
    </source>
</evidence>
<proteinExistence type="predicted"/>
<reference evidence="2" key="2">
    <citation type="journal article" date="2023" name="Int. J. Mol. Sci.">
        <title>De Novo Assembly and Annotation of 11 Diverse Shrub Willow (Salix) Genomes Reveals Novel Gene Organization in Sex-Linked Regions.</title>
        <authorList>
            <person name="Hyden B."/>
            <person name="Feng K."/>
            <person name="Yates T.B."/>
            <person name="Jawdy S."/>
            <person name="Cereghino C."/>
            <person name="Smart L.B."/>
            <person name="Muchero W."/>
        </authorList>
    </citation>
    <scope>NUCLEOTIDE SEQUENCE</scope>
    <source>
        <tissue evidence="2">Shoot tip</tissue>
    </source>
</reference>
<keyword evidence="3" id="KW-1185">Reference proteome</keyword>
<evidence type="ECO:0000313" key="3">
    <source>
        <dbReference type="Proteomes" id="UP001151532"/>
    </source>
</evidence>
<dbReference type="AlphaFoldDB" id="A0A9Q1AKQ9"/>
<keyword evidence="1" id="KW-0472">Membrane</keyword>
<accession>A0A9Q1AKQ9</accession>
<gene>
    <name evidence="2" type="ORF">OIU79_018167</name>
</gene>
<keyword evidence="1" id="KW-1133">Transmembrane helix</keyword>
<dbReference type="PANTHER" id="PTHR13650">
    <property type="entry name" value="SPATACSIN"/>
    <property type="match status" value="1"/>
</dbReference>
<feature type="transmembrane region" description="Helical" evidence="1">
    <location>
        <begin position="741"/>
        <end position="760"/>
    </location>
</feature>
<comment type="caution">
    <text evidence="2">The sequence shown here is derived from an EMBL/GenBank/DDBJ whole genome shotgun (WGS) entry which is preliminary data.</text>
</comment>
<organism evidence="2 3">
    <name type="scientific">Salix purpurea</name>
    <name type="common">Purple osier willow</name>
    <dbReference type="NCBI Taxonomy" id="77065"/>
    <lineage>
        <taxon>Eukaryota</taxon>
        <taxon>Viridiplantae</taxon>
        <taxon>Streptophyta</taxon>
        <taxon>Embryophyta</taxon>
        <taxon>Tracheophyta</taxon>
        <taxon>Spermatophyta</taxon>
        <taxon>Magnoliopsida</taxon>
        <taxon>eudicotyledons</taxon>
        <taxon>Gunneridae</taxon>
        <taxon>Pentapetalae</taxon>
        <taxon>rosids</taxon>
        <taxon>fabids</taxon>
        <taxon>Malpighiales</taxon>
        <taxon>Salicaceae</taxon>
        <taxon>Saliceae</taxon>
        <taxon>Salix</taxon>
    </lineage>
</organism>
<dbReference type="Proteomes" id="UP001151532">
    <property type="component" value="Chromosome 5"/>
</dbReference>
<name>A0A9Q1AKQ9_SALPP</name>
<evidence type="ECO:0000256" key="1">
    <source>
        <dbReference type="SAM" id="Phobius"/>
    </source>
</evidence>